<dbReference type="EMBL" id="JANPWB010000002">
    <property type="protein sequence ID" value="KAJ1209790.1"/>
    <property type="molecule type" value="Genomic_DNA"/>
</dbReference>
<protein>
    <submittedName>
        <fullName evidence="2">Uncharacterized protein</fullName>
    </submittedName>
</protein>
<comment type="caution">
    <text evidence="2">The sequence shown here is derived from an EMBL/GenBank/DDBJ whole genome shotgun (WGS) entry which is preliminary data.</text>
</comment>
<dbReference type="Proteomes" id="UP001066276">
    <property type="component" value="Chromosome 1_2"/>
</dbReference>
<dbReference type="AlphaFoldDB" id="A0AAV7WBX9"/>
<organism evidence="2 3">
    <name type="scientific">Pleurodeles waltl</name>
    <name type="common">Iberian ribbed newt</name>
    <dbReference type="NCBI Taxonomy" id="8319"/>
    <lineage>
        <taxon>Eukaryota</taxon>
        <taxon>Metazoa</taxon>
        <taxon>Chordata</taxon>
        <taxon>Craniata</taxon>
        <taxon>Vertebrata</taxon>
        <taxon>Euteleostomi</taxon>
        <taxon>Amphibia</taxon>
        <taxon>Batrachia</taxon>
        <taxon>Caudata</taxon>
        <taxon>Salamandroidea</taxon>
        <taxon>Salamandridae</taxon>
        <taxon>Pleurodelinae</taxon>
        <taxon>Pleurodeles</taxon>
    </lineage>
</organism>
<feature type="compositionally biased region" description="Gly residues" evidence="1">
    <location>
        <begin position="72"/>
        <end position="85"/>
    </location>
</feature>
<accession>A0AAV7WBX9</accession>
<gene>
    <name evidence="2" type="ORF">NDU88_005163</name>
</gene>
<proteinExistence type="predicted"/>
<evidence type="ECO:0000313" key="3">
    <source>
        <dbReference type="Proteomes" id="UP001066276"/>
    </source>
</evidence>
<reference evidence="2" key="1">
    <citation type="journal article" date="2022" name="bioRxiv">
        <title>Sequencing and chromosome-scale assembly of the giantPleurodeles waltlgenome.</title>
        <authorList>
            <person name="Brown T."/>
            <person name="Elewa A."/>
            <person name="Iarovenko S."/>
            <person name="Subramanian E."/>
            <person name="Araus A.J."/>
            <person name="Petzold A."/>
            <person name="Susuki M."/>
            <person name="Suzuki K.-i.T."/>
            <person name="Hayashi T."/>
            <person name="Toyoda A."/>
            <person name="Oliveira C."/>
            <person name="Osipova E."/>
            <person name="Leigh N.D."/>
            <person name="Simon A."/>
            <person name="Yun M.H."/>
        </authorList>
    </citation>
    <scope>NUCLEOTIDE SEQUENCE</scope>
    <source>
        <strain evidence="2">20211129_DDA</strain>
        <tissue evidence="2">Liver</tissue>
    </source>
</reference>
<keyword evidence="3" id="KW-1185">Reference proteome</keyword>
<sequence>MWEGRPRREQGEGPECGGGRGWIQRPDCGTQCARGGTGGSGGTSPQRVLYLKPEERARLCLHWGRPGNTDLGPGGAPGSHGGGAAGVPPRGDHLWGCWEGARDPLGHTPGEAQSAGSS</sequence>
<name>A0AAV7WBX9_PLEWA</name>
<feature type="region of interest" description="Disordered" evidence="1">
    <location>
        <begin position="63"/>
        <end position="118"/>
    </location>
</feature>
<feature type="compositionally biased region" description="Basic and acidic residues" evidence="1">
    <location>
        <begin position="1"/>
        <end position="11"/>
    </location>
</feature>
<evidence type="ECO:0000256" key="1">
    <source>
        <dbReference type="SAM" id="MobiDB-lite"/>
    </source>
</evidence>
<evidence type="ECO:0000313" key="2">
    <source>
        <dbReference type="EMBL" id="KAJ1209790.1"/>
    </source>
</evidence>
<feature type="region of interest" description="Disordered" evidence="1">
    <location>
        <begin position="1"/>
        <end position="46"/>
    </location>
</feature>